<dbReference type="InterPro" id="IPR051395">
    <property type="entry name" value="Cytochrome_c_Peroxidase/MauG"/>
</dbReference>
<keyword evidence="8" id="KW-0249">Electron transport</keyword>
<dbReference type="InterPro" id="IPR004852">
    <property type="entry name" value="Di-haem_cyt_c_peroxidsae"/>
</dbReference>
<keyword evidence="9" id="KW-0560">Oxidoreductase</keyword>
<gene>
    <name evidence="16" type="ORF">GJJ64_07890</name>
</gene>
<sequence>MRKIMCVLVVVITFIITTAFLQDNPKVYSIAELRALYSGDPAKWPAPDVDESVKNFKDIGYLGRPTYPKDNPHSEEKEKLGKLLFFDPRLSASKQIACASCHDPELGWGDGRRVAYGHDRQTGKRNAMTLLNVAFYESFFWDGRAKSLEDQAKFPIQDHLEMNQNLNTMVKHVAQIKGYKPLFKQAFGDDKVTLDKIQKAIATFERSIISTNSRFDAFVKGNSKALKDDEVLGMHLFRTKARCINCHNSPLFSDNQFHNDGQTLLGSKMEDLGRYNVTKKLEDLGKFRTPSLRETNITGPWMHHGNFPSLKDVVEFYNLGNPSPIQKAAVVPDSFRNVPKSSILRKLNLTLEEQQALEAFLRSISTRVNKIIPPTLPEA</sequence>
<feature type="binding site" description="covalent" evidence="13">
    <location>
        <position position="101"/>
    </location>
    <ligand>
        <name>heme c</name>
        <dbReference type="ChEBI" id="CHEBI:61717"/>
        <label>1</label>
    </ligand>
</feature>
<dbReference type="Gene3D" id="1.10.760.10">
    <property type="entry name" value="Cytochrome c-like domain"/>
    <property type="match status" value="2"/>
</dbReference>
<feature type="binding site" description="axial binding residue" evidence="14">
    <location>
        <position position="247"/>
    </location>
    <ligand>
        <name>heme c</name>
        <dbReference type="ChEBI" id="CHEBI:61717"/>
        <label>2</label>
    </ligand>
    <ligandPart>
        <name>Fe</name>
        <dbReference type="ChEBI" id="CHEBI:18248"/>
    </ligandPart>
</feature>
<dbReference type="PANTHER" id="PTHR30600">
    <property type="entry name" value="CYTOCHROME C PEROXIDASE-RELATED"/>
    <property type="match status" value="1"/>
</dbReference>
<feature type="domain" description="Cytochrome c" evidence="15">
    <location>
        <begin position="228"/>
        <end position="365"/>
    </location>
</feature>
<proteinExistence type="predicted"/>
<accession>A0A7K0FN79</accession>
<protein>
    <recommendedName>
        <fullName evidence="12">Methylamine utilization protein MauG</fullName>
    </recommendedName>
</protein>
<evidence type="ECO:0000256" key="9">
    <source>
        <dbReference type="ARBA" id="ARBA00023002"/>
    </source>
</evidence>
<dbReference type="GO" id="GO:0009055">
    <property type="term" value="F:electron transfer activity"/>
    <property type="evidence" value="ECO:0007669"/>
    <property type="project" value="InterPro"/>
</dbReference>
<evidence type="ECO:0000256" key="3">
    <source>
        <dbReference type="ARBA" id="ARBA00022448"/>
    </source>
</evidence>
<name>A0A7K0FN79_9SPHI</name>
<dbReference type="GO" id="GO:0004130">
    <property type="term" value="F:cytochrome-c peroxidase activity"/>
    <property type="evidence" value="ECO:0007669"/>
    <property type="project" value="TreeGrafter"/>
</dbReference>
<evidence type="ECO:0000313" key="17">
    <source>
        <dbReference type="Proteomes" id="UP000462931"/>
    </source>
</evidence>
<keyword evidence="7" id="KW-0574">Periplasm</keyword>
<evidence type="ECO:0000256" key="7">
    <source>
        <dbReference type="ARBA" id="ARBA00022764"/>
    </source>
</evidence>
<evidence type="ECO:0000256" key="13">
    <source>
        <dbReference type="PIRSR" id="PIRSR000294-1"/>
    </source>
</evidence>
<dbReference type="InterPro" id="IPR036909">
    <property type="entry name" value="Cyt_c-like_dom_sf"/>
</dbReference>
<keyword evidence="5 14" id="KW-0479">Metal-binding</keyword>
<comment type="function">
    <text evidence="11">Involved in methylamine metabolism. Essential for the maturation of the beta subunit of MADH, presumably via a step in the biosynthesis of tryptophan tryptophylquinone (TTQ), the cofactor of MADH.</text>
</comment>
<comment type="pathway">
    <text evidence="2">One-carbon metabolism; methylamine degradation.</text>
</comment>
<dbReference type="RefSeq" id="WP_154287248.1">
    <property type="nucleotide sequence ID" value="NZ_WKJI01000002.1"/>
</dbReference>
<evidence type="ECO:0000256" key="2">
    <source>
        <dbReference type="ARBA" id="ARBA00004856"/>
    </source>
</evidence>
<comment type="PTM">
    <text evidence="13">Binds 2 heme groups per subunit.</text>
</comment>
<feature type="binding site" description="covalent" evidence="13">
    <location>
        <position position="246"/>
    </location>
    <ligand>
        <name>heme c</name>
        <dbReference type="ChEBI" id="CHEBI:61717"/>
        <label>2</label>
    </ligand>
</feature>
<evidence type="ECO:0000313" key="16">
    <source>
        <dbReference type="EMBL" id="MRX47101.1"/>
    </source>
</evidence>
<keyword evidence="4 13" id="KW-0349">Heme</keyword>
<evidence type="ECO:0000256" key="8">
    <source>
        <dbReference type="ARBA" id="ARBA00022982"/>
    </source>
</evidence>
<feature type="binding site" description="covalent" evidence="13">
    <location>
        <position position="243"/>
    </location>
    <ligand>
        <name>heme c</name>
        <dbReference type="ChEBI" id="CHEBI:61717"/>
        <label>2</label>
    </ligand>
</feature>
<dbReference type="PIRSF" id="PIRSF000294">
    <property type="entry name" value="Cytochrome-c_peroxidase"/>
    <property type="match status" value="1"/>
</dbReference>
<evidence type="ECO:0000256" key="14">
    <source>
        <dbReference type="PIRSR" id="PIRSR000294-2"/>
    </source>
</evidence>
<evidence type="ECO:0000256" key="10">
    <source>
        <dbReference type="ARBA" id="ARBA00023004"/>
    </source>
</evidence>
<dbReference type="GO" id="GO:0042597">
    <property type="term" value="C:periplasmic space"/>
    <property type="evidence" value="ECO:0007669"/>
    <property type="project" value="UniProtKB-SubCell"/>
</dbReference>
<evidence type="ECO:0000256" key="6">
    <source>
        <dbReference type="ARBA" id="ARBA00022729"/>
    </source>
</evidence>
<dbReference type="PANTHER" id="PTHR30600:SF10">
    <property type="entry name" value="BLL6722 PROTEIN"/>
    <property type="match status" value="1"/>
</dbReference>
<dbReference type="PROSITE" id="PS51007">
    <property type="entry name" value="CYTC"/>
    <property type="match status" value="1"/>
</dbReference>
<comment type="cofactor">
    <cofactor evidence="13">
        <name>heme</name>
        <dbReference type="ChEBI" id="CHEBI:30413"/>
    </cofactor>
    <text evidence="13">Binds 2 heme groups.</text>
</comment>
<keyword evidence="17" id="KW-1185">Reference proteome</keyword>
<keyword evidence="10 14" id="KW-0408">Iron</keyword>
<dbReference type="InterPro" id="IPR026259">
    <property type="entry name" value="MauG/Cytc_peroxidase"/>
</dbReference>
<dbReference type="SUPFAM" id="SSF46626">
    <property type="entry name" value="Cytochrome c"/>
    <property type="match status" value="2"/>
</dbReference>
<dbReference type="EMBL" id="WKJI01000002">
    <property type="protein sequence ID" value="MRX47101.1"/>
    <property type="molecule type" value="Genomic_DNA"/>
</dbReference>
<keyword evidence="3" id="KW-0813">Transport</keyword>
<dbReference type="GO" id="GO:0046872">
    <property type="term" value="F:metal ion binding"/>
    <property type="evidence" value="ECO:0007669"/>
    <property type="project" value="UniProtKB-KW"/>
</dbReference>
<evidence type="ECO:0000256" key="12">
    <source>
        <dbReference type="ARBA" id="ARBA00073576"/>
    </source>
</evidence>
<evidence type="ECO:0000256" key="4">
    <source>
        <dbReference type="ARBA" id="ARBA00022617"/>
    </source>
</evidence>
<dbReference type="AlphaFoldDB" id="A0A7K0FN79"/>
<feature type="binding site" description="axial binding residue" evidence="14">
    <location>
        <position position="118"/>
    </location>
    <ligand>
        <name>heme c</name>
        <dbReference type="ChEBI" id="CHEBI:61717"/>
        <label>1</label>
    </ligand>
    <ligandPart>
        <name>Fe</name>
        <dbReference type="ChEBI" id="CHEBI:18248"/>
    </ligandPart>
</feature>
<dbReference type="GO" id="GO:0020037">
    <property type="term" value="F:heme binding"/>
    <property type="evidence" value="ECO:0007669"/>
    <property type="project" value="InterPro"/>
</dbReference>
<evidence type="ECO:0000256" key="5">
    <source>
        <dbReference type="ARBA" id="ARBA00022723"/>
    </source>
</evidence>
<dbReference type="FunFam" id="1.10.760.10:FF:000019">
    <property type="entry name" value="Di-heme cytochrome C peroxidase"/>
    <property type="match status" value="1"/>
</dbReference>
<evidence type="ECO:0000259" key="15">
    <source>
        <dbReference type="PROSITE" id="PS51007"/>
    </source>
</evidence>
<reference evidence="16 17" key="1">
    <citation type="submission" date="2019-11" db="EMBL/GenBank/DDBJ databases">
        <authorList>
            <person name="Cheng Q."/>
            <person name="Yang Z."/>
        </authorList>
    </citation>
    <scope>NUCLEOTIDE SEQUENCE [LARGE SCALE GENOMIC DNA]</scope>
    <source>
        <strain evidence="16 17">HX-22-1</strain>
    </source>
</reference>
<evidence type="ECO:0000256" key="11">
    <source>
        <dbReference type="ARBA" id="ARBA00058991"/>
    </source>
</evidence>
<evidence type="ECO:0000256" key="1">
    <source>
        <dbReference type="ARBA" id="ARBA00004418"/>
    </source>
</evidence>
<feature type="binding site" description="axial binding residue" evidence="14">
    <location>
        <position position="102"/>
    </location>
    <ligand>
        <name>heme c</name>
        <dbReference type="ChEBI" id="CHEBI:61717"/>
        <label>1</label>
    </ligand>
    <ligandPart>
        <name>Fe</name>
        <dbReference type="ChEBI" id="CHEBI:18248"/>
    </ligandPart>
</feature>
<comment type="caution">
    <text evidence="16">The sequence shown here is derived from an EMBL/GenBank/DDBJ whole genome shotgun (WGS) entry which is preliminary data.</text>
</comment>
<keyword evidence="16" id="KW-0575">Peroxidase</keyword>
<dbReference type="InterPro" id="IPR009056">
    <property type="entry name" value="Cyt_c-like_dom"/>
</dbReference>
<feature type="binding site" description="covalent" evidence="13">
    <location>
        <position position="98"/>
    </location>
    <ligand>
        <name>heme c</name>
        <dbReference type="ChEBI" id="CHEBI:61717"/>
        <label>1</label>
    </ligand>
</feature>
<comment type="subcellular location">
    <subcellularLocation>
        <location evidence="1">Periplasm</location>
    </subcellularLocation>
</comment>
<dbReference type="Pfam" id="PF03150">
    <property type="entry name" value="CCP_MauG"/>
    <property type="match status" value="1"/>
</dbReference>
<dbReference type="Proteomes" id="UP000462931">
    <property type="component" value="Unassembled WGS sequence"/>
</dbReference>
<keyword evidence="6" id="KW-0732">Signal</keyword>
<organism evidence="16 17">
    <name type="scientific">Pedobacter puniceum</name>
    <dbReference type="NCBI Taxonomy" id="2666136"/>
    <lineage>
        <taxon>Bacteria</taxon>
        <taxon>Pseudomonadati</taxon>
        <taxon>Bacteroidota</taxon>
        <taxon>Sphingobacteriia</taxon>
        <taxon>Sphingobacteriales</taxon>
        <taxon>Sphingobacteriaceae</taxon>
        <taxon>Pedobacter</taxon>
    </lineage>
</organism>